<evidence type="ECO:0000256" key="1">
    <source>
        <dbReference type="SAM" id="Coils"/>
    </source>
</evidence>
<evidence type="ECO:0008006" key="4">
    <source>
        <dbReference type="Google" id="ProtNLM"/>
    </source>
</evidence>
<evidence type="ECO:0000313" key="3">
    <source>
        <dbReference type="Proteomes" id="UP000240283"/>
    </source>
</evidence>
<gene>
    <name evidence="2" type="ORF">VPR_117</name>
</gene>
<reference evidence="2 3" key="1">
    <citation type="submission" date="2017-12" db="EMBL/GenBank/DDBJ databases">
        <title>Genomic analysis of a novel phage Vp_R1 lytic to Vibrio parahaemolyticus.</title>
        <authorList>
            <person name="Ren H."/>
            <person name="Li Z."/>
        </authorList>
    </citation>
    <scope>NUCLEOTIDE SEQUENCE [LARGE SCALE GENOMIC DNA]</scope>
</reference>
<protein>
    <recommendedName>
        <fullName evidence="4">Tail fiber protein</fullName>
    </recommendedName>
</protein>
<proteinExistence type="predicted"/>
<sequence length="274" mass="29137">MKVHNTVAKSLLQGGSVGSDTNVGQYGATEQNLKPVGSGGGGCDCEEELELLAENLNQKIESEMREFKEEVDQELDSITASATGIPHGNAPRVEYSPTQTEFLFVIPDGADGYTPVKGVDYFDGQDGAKGDKGDDGYTPVKGVDYFDGETGPIGPEGKSDNGLVNYNTLPGIPVIIDIEDGFIYNFDLVDPNTNIVINNPPPLNDRGIQITLMMTQTTGSNLITITTQGGGTVKWPNGLVPRLSYEPGSTDVITLLSIDGGVNYFGFLSGSDFK</sequence>
<accession>A0A2H5BQ69</accession>
<dbReference type="EMBL" id="MG603697">
    <property type="protein sequence ID" value="AUG88481.1"/>
    <property type="molecule type" value="Genomic_DNA"/>
</dbReference>
<organism evidence="2 3">
    <name type="scientific">Vibrio phage Vp_R1</name>
    <dbReference type="NCBI Taxonomy" id="2059867"/>
    <lineage>
        <taxon>Viruses</taxon>
        <taxon>Duplodnaviria</taxon>
        <taxon>Heunggongvirae</taxon>
        <taxon>Uroviricota</taxon>
        <taxon>Caudoviricetes</taxon>
        <taxon>Grimontviridae</taxon>
        <taxon>Dalianvirus</taxon>
        <taxon>Dalianvirus R1</taxon>
    </lineage>
</organism>
<evidence type="ECO:0000313" key="2">
    <source>
        <dbReference type="EMBL" id="AUG88481.1"/>
    </source>
</evidence>
<keyword evidence="3" id="KW-1185">Reference proteome</keyword>
<name>A0A2H5BQ69_9CAUD</name>
<dbReference type="Proteomes" id="UP000240283">
    <property type="component" value="Segment"/>
</dbReference>
<keyword evidence="1" id="KW-0175">Coiled coil</keyword>
<feature type="coiled-coil region" evidence="1">
    <location>
        <begin position="46"/>
        <end position="77"/>
    </location>
</feature>